<dbReference type="PANTHER" id="PTHR30085">
    <property type="entry name" value="AMINO ACID ABC TRANSPORTER PERMEASE"/>
    <property type="match status" value="1"/>
</dbReference>
<accession>W9GBR0</accession>
<dbReference type="Proteomes" id="UP000019489">
    <property type="component" value="Unassembled WGS sequence"/>
</dbReference>
<dbReference type="PANTHER" id="PTHR30085:SF6">
    <property type="entry name" value="ABC TRANSPORTER GLUTAMINE-BINDING PROTEIN GLNH"/>
    <property type="match status" value="1"/>
</dbReference>
<gene>
    <name evidence="7" type="ORF">N865_09355</name>
</gene>
<keyword evidence="8" id="KW-1185">Reference proteome</keyword>
<reference evidence="7 8" key="1">
    <citation type="submission" date="2013-08" db="EMBL/GenBank/DDBJ databases">
        <title>Intrasporangium oryzae NRRL B-24470.</title>
        <authorList>
            <person name="Liu H."/>
            <person name="Wang G."/>
        </authorList>
    </citation>
    <scope>NUCLEOTIDE SEQUENCE [LARGE SCALE GENOMIC DNA]</scope>
    <source>
        <strain evidence="7 8">NRRL B-24470</strain>
    </source>
</reference>
<dbReference type="PATRIC" id="fig|1386089.3.peg.130"/>
<evidence type="ECO:0000313" key="7">
    <source>
        <dbReference type="EMBL" id="EWT03641.1"/>
    </source>
</evidence>
<dbReference type="Pfam" id="PF00497">
    <property type="entry name" value="SBP_bac_3"/>
    <property type="match status" value="1"/>
</dbReference>
<dbReference type="OrthoDB" id="9807888at2"/>
<organism evidence="7 8">
    <name type="scientific">Intrasporangium oryzae NRRL B-24470</name>
    <dbReference type="NCBI Taxonomy" id="1386089"/>
    <lineage>
        <taxon>Bacteria</taxon>
        <taxon>Bacillati</taxon>
        <taxon>Actinomycetota</taxon>
        <taxon>Actinomycetes</taxon>
        <taxon>Micrococcales</taxon>
        <taxon>Intrasporangiaceae</taxon>
        <taxon>Intrasporangium</taxon>
    </lineage>
</organism>
<dbReference type="InterPro" id="IPR001638">
    <property type="entry name" value="Solute-binding_3/MltF_N"/>
</dbReference>
<name>W9GBR0_9MICO</name>
<comment type="similarity">
    <text evidence="1 4">Belongs to the bacterial solute-binding protein 3 family.</text>
</comment>
<dbReference type="PROSITE" id="PS01039">
    <property type="entry name" value="SBP_BACTERIAL_3"/>
    <property type="match status" value="1"/>
</dbReference>
<dbReference type="PROSITE" id="PS51257">
    <property type="entry name" value="PROKAR_LIPOPROTEIN"/>
    <property type="match status" value="1"/>
</dbReference>
<keyword evidence="2" id="KW-0813">Transport</keyword>
<dbReference type="CDD" id="cd13690">
    <property type="entry name" value="PBP2_GluB"/>
    <property type="match status" value="1"/>
</dbReference>
<evidence type="ECO:0000256" key="4">
    <source>
        <dbReference type="RuleBase" id="RU003744"/>
    </source>
</evidence>
<protein>
    <submittedName>
        <fullName evidence="7">Transporter substrate-binding protein</fullName>
    </submittedName>
</protein>
<evidence type="ECO:0000256" key="5">
    <source>
        <dbReference type="SAM" id="SignalP"/>
    </source>
</evidence>
<evidence type="ECO:0000259" key="6">
    <source>
        <dbReference type="SMART" id="SM00062"/>
    </source>
</evidence>
<dbReference type="InterPro" id="IPR018313">
    <property type="entry name" value="SBP_3_CS"/>
</dbReference>
<dbReference type="Gene3D" id="3.40.190.10">
    <property type="entry name" value="Periplasmic binding protein-like II"/>
    <property type="match status" value="2"/>
</dbReference>
<dbReference type="RefSeq" id="WP_034800387.1">
    <property type="nucleotide sequence ID" value="NZ_AWSA01000001.1"/>
</dbReference>
<evidence type="ECO:0000256" key="3">
    <source>
        <dbReference type="ARBA" id="ARBA00022729"/>
    </source>
</evidence>
<dbReference type="GO" id="GO:0030288">
    <property type="term" value="C:outer membrane-bounded periplasmic space"/>
    <property type="evidence" value="ECO:0007669"/>
    <property type="project" value="TreeGrafter"/>
</dbReference>
<dbReference type="GO" id="GO:0006865">
    <property type="term" value="P:amino acid transport"/>
    <property type="evidence" value="ECO:0007669"/>
    <property type="project" value="TreeGrafter"/>
</dbReference>
<proteinExistence type="inferred from homology"/>
<dbReference type="STRING" id="1386089.N865_09355"/>
<dbReference type="GO" id="GO:0005576">
    <property type="term" value="C:extracellular region"/>
    <property type="evidence" value="ECO:0007669"/>
    <property type="project" value="TreeGrafter"/>
</dbReference>
<feature type="signal peptide" evidence="5">
    <location>
        <begin position="1"/>
        <end position="33"/>
    </location>
</feature>
<evidence type="ECO:0000256" key="2">
    <source>
        <dbReference type="ARBA" id="ARBA00022448"/>
    </source>
</evidence>
<dbReference type="EMBL" id="AWSA01000001">
    <property type="protein sequence ID" value="EWT03641.1"/>
    <property type="molecule type" value="Genomic_DNA"/>
</dbReference>
<dbReference type="AlphaFoldDB" id="W9GBR0"/>
<sequence>MTTQRRTPRGRIVALLAGTAVATLAACTGVTYADTPLPATPAPTPTPSAPAATPVVCSNATQSYSPLASIPSSGSITDPSVRAILRRGYLVVGASADTYLFGARDPFTGQISGFDIDIAKAVAKSLFGDENKIQLRVITAADRIPVLTGKDATGKEVPRVDMVVRNMSMTCDRWKQIAFSAEYYRSGQKVLVAKGTPNAASVTLSDLKGKRVCAPTGTSSLDKLRTVQGPIPVTAANHTGCLVLFQQGKADAITGDDTVLAGLAAQDPYTVVSKAPAITVEPYGVGLNKDDVYLARYINTLLAEMKADGRWKQIYNRWLAGPLGPAPAPPTPVYGR</sequence>
<dbReference type="InterPro" id="IPR051455">
    <property type="entry name" value="Bact_solute-bind_prot3"/>
</dbReference>
<evidence type="ECO:0000256" key="1">
    <source>
        <dbReference type="ARBA" id="ARBA00010333"/>
    </source>
</evidence>
<keyword evidence="3 5" id="KW-0732">Signal</keyword>
<feature type="chain" id="PRO_5004922852" evidence="5">
    <location>
        <begin position="34"/>
        <end position="336"/>
    </location>
</feature>
<evidence type="ECO:0000313" key="8">
    <source>
        <dbReference type="Proteomes" id="UP000019489"/>
    </source>
</evidence>
<feature type="domain" description="Solute-binding protein family 3/N-terminal" evidence="6">
    <location>
        <begin position="89"/>
        <end position="322"/>
    </location>
</feature>
<dbReference type="SUPFAM" id="SSF53850">
    <property type="entry name" value="Periplasmic binding protein-like II"/>
    <property type="match status" value="1"/>
</dbReference>
<dbReference type="eggNOG" id="COG0834">
    <property type="taxonomic scope" value="Bacteria"/>
</dbReference>
<dbReference type="SMART" id="SM00062">
    <property type="entry name" value="PBPb"/>
    <property type="match status" value="1"/>
</dbReference>
<comment type="caution">
    <text evidence="7">The sequence shown here is derived from an EMBL/GenBank/DDBJ whole genome shotgun (WGS) entry which is preliminary data.</text>
</comment>